<keyword evidence="5" id="KW-0175">Coiled coil</keyword>
<evidence type="ECO:0000259" key="11">
    <source>
        <dbReference type="PROSITE" id="PS51456"/>
    </source>
</evidence>
<feature type="region of interest" description="Disordered" evidence="10">
    <location>
        <begin position="1869"/>
        <end position="1925"/>
    </location>
</feature>
<organism evidence="13">
    <name type="scientific">Darwinula stevensoni</name>
    <dbReference type="NCBI Taxonomy" id="69355"/>
    <lineage>
        <taxon>Eukaryota</taxon>
        <taxon>Metazoa</taxon>
        <taxon>Ecdysozoa</taxon>
        <taxon>Arthropoda</taxon>
        <taxon>Crustacea</taxon>
        <taxon>Oligostraca</taxon>
        <taxon>Ostracoda</taxon>
        <taxon>Podocopa</taxon>
        <taxon>Podocopida</taxon>
        <taxon>Darwinulocopina</taxon>
        <taxon>Darwinuloidea</taxon>
        <taxon>Darwinulidae</taxon>
        <taxon>Darwinula</taxon>
    </lineage>
</organism>
<evidence type="ECO:0000256" key="2">
    <source>
        <dbReference type="ARBA" id="ARBA00022741"/>
    </source>
</evidence>
<dbReference type="PANTHER" id="PTHR45615:SF40">
    <property type="entry name" value="MYOSIN HEAVY CHAIN, NON-MUSCLE"/>
    <property type="match status" value="1"/>
</dbReference>
<dbReference type="SUPFAM" id="SSF90257">
    <property type="entry name" value="Myosin rod fragments"/>
    <property type="match status" value="3"/>
</dbReference>
<dbReference type="Gene3D" id="1.20.120.720">
    <property type="entry name" value="Myosin VI head, motor domain, U50 subdomain"/>
    <property type="match status" value="1"/>
</dbReference>
<comment type="similarity">
    <text evidence="1 9">Belongs to the TRAFAC class myosin-kinesin ATPase superfamily. Myosin family.</text>
</comment>
<gene>
    <name evidence="13" type="ORF">DSTB1V02_LOCUS629</name>
</gene>
<keyword evidence="6 9" id="KW-0518">Myosin</keyword>
<feature type="domain" description="Myosin N-terminal SH3-like" evidence="12">
    <location>
        <begin position="36"/>
        <end position="86"/>
    </location>
</feature>
<feature type="compositionally biased region" description="Basic and acidic residues" evidence="10">
    <location>
        <begin position="1348"/>
        <end position="1357"/>
    </location>
</feature>
<evidence type="ECO:0000256" key="4">
    <source>
        <dbReference type="ARBA" id="ARBA00022860"/>
    </source>
</evidence>
<dbReference type="GO" id="GO:0016460">
    <property type="term" value="C:myosin II complex"/>
    <property type="evidence" value="ECO:0007669"/>
    <property type="project" value="TreeGrafter"/>
</dbReference>
<feature type="region of interest" description="Disordered" evidence="10">
    <location>
        <begin position="1985"/>
        <end position="2012"/>
    </location>
</feature>
<dbReference type="Gene3D" id="6.10.250.2420">
    <property type="match status" value="1"/>
</dbReference>
<dbReference type="OrthoDB" id="10254995at2759"/>
<keyword evidence="2 9" id="KW-0547">Nucleotide-binding</keyword>
<feature type="compositionally biased region" description="Basic and acidic residues" evidence="10">
    <location>
        <begin position="1584"/>
        <end position="1609"/>
    </location>
</feature>
<name>A0A7R8X4B7_9CRUS</name>
<dbReference type="GO" id="GO:0051015">
    <property type="term" value="F:actin filament binding"/>
    <property type="evidence" value="ECO:0007669"/>
    <property type="project" value="InterPro"/>
</dbReference>
<dbReference type="Gene3D" id="1.20.58.530">
    <property type="match status" value="1"/>
</dbReference>
<dbReference type="GO" id="GO:0006936">
    <property type="term" value="P:muscle contraction"/>
    <property type="evidence" value="ECO:0007669"/>
    <property type="project" value="UniProtKB-ARBA"/>
</dbReference>
<evidence type="ECO:0000256" key="5">
    <source>
        <dbReference type="ARBA" id="ARBA00023054"/>
    </source>
</evidence>
<dbReference type="PRINTS" id="PR00193">
    <property type="entry name" value="MYOSINHEAVY"/>
</dbReference>
<dbReference type="GO" id="GO:0032982">
    <property type="term" value="C:myosin filament"/>
    <property type="evidence" value="ECO:0007669"/>
    <property type="project" value="TreeGrafter"/>
</dbReference>
<dbReference type="GO" id="GO:0045214">
    <property type="term" value="P:sarcomere organization"/>
    <property type="evidence" value="ECO:0007669"/>
    <property type="project" value="UniProtKB-ARBA"/>
</dbReference>
<dbReference type="InterPro" id="IPR036961">
    <property type="entry name" value="Kinesin_motor_dom_sf"/>
</dbReference>
<evidence type="ECO:0000256" key="3">
    <source>
        <dbReference type="ARBA" id="ARBA00022840"/>
    </source>
</evidence>
<feature type="non-terminal residue" evidence="13">
    <location>
        <position position="1"/>
    </location>
</feature>
<evidence type="ECO:0000256" key="6">
    <source>
        <dbReference type="ARBA" id="ARBA00023123"/>
    </source>
</evidence>
<dbReference type="PROSITE" id="PS51844">
    <property type="entry name" value="SH3_LIKE"/>
    <property type="match status" value="1"/>
</dbReference>
<evidence type="ECO:0000259" key="12">
    <source>
        <dbReference type="PROSITE" id="PS51844"/>
    </source>
</evidence>
<proteinExistence type="inferred from homology"/>
<evidence type="ECO:0008006" key="15">
    <source>
        <dbReference type="Google" id="ProtNLM"/>
    </source>
</evidence>
<dbReference type="FunFam" id="2.30.30.360:FF:000001">
    <property type="entry name" value="Myosin heavy chain"/>
    <property type="match status" value="1"/>
</dbReference>
<dbReference type="SMART" id="SM00015">
    <property type="entry name" value="IQ"/>
    <property type="match status" value="1"/>
</dbReference>
<dbReference type="InterPro" id="IPR000048">
    <property type="entry name" value="IQ_motif_EF-hand-BS"/>
</dbReference>
<dbReference type="SUPFAM" id="SSF52540">
    <property type="entry name" value="P-loop containing nucleoside triphosphate hydrolases"/>
    <property type="match status" value="1"/>
</dbReference>
<dbReference type="Pfam" id="PF02736">
    <property type="entry name" value="Myosin_N"/>
    <property type="match status" value="1"/>
</dbReference>
<dbReference type="Gene3D" id="3.40.850.10">
    <property type="entry name" value="Kinesin motor domain"/>
    <property type="match status" value="1"/>
</dbReference>
<dbReference type="FunFam" id="1.20.58.530:FF:000003">
    <property type="entry name" value="Myosin heavy chain 10"/>
    <property type="match status" value="1"/>
</dbReference>
<dbReference type="FunFam" id="1.20.5.340:FF:000009">
    <property type="entry name" value="myosin-11 isoform X2"/>
    <property type="match status" value="1"/>
</dbReference>
<keyword evidence="7 9" id="KW-0505">Motor protein</keyword>
<dbReference type="Proteomes" id="UP000677054">
    <property type="component" value="Unassembled WGS sequence"/>
</dbReference>
<dbReference type="InterPro" id="IPR002928">
    <property type="entry name" value="Myosin_tail"/>
</dbReference>
<dbReference type="GO" id="GO:0005524">
    <property type="term" value="F:ATP binding"/>
    <property type="evidence" value="ECO:0007669"/>
    <property type="project" value="UniProtKB-UniRule"/>
</dbReference>
<dbReference type="PANTHER" id="PTHR45615">
    <property type="entry name" value="MYOSIN HEAVY CHAIN, NON-MUSCLE"/>
    <property type="match status" value="1"/>
</dbReference>
<dbReference type="SMART" id="SM00242">
    <property type="entry name" value="MYSc"/>
    <property type="match status" value="1"/>
</dbReference>
<dbReference type="Gene3D" id="1.20.5.340">
    <property type="match status" value="5"/>
</dbReference>
<evidence type="ECO:0000256" key="10">
    <source>
        <dbReference type="SAM" id="MobiDB-lite"/>
    </source>
</evidence>
<dbReference type="Gene3D" id="2.30.30.360">
    <property type="entry name" value="Myosin S1 fragment, N-terminal"/>
    <property type="match status" value="1"/>
</dbReference>
<dbReference type="Gene3D" id="1.10.10.820">
    <property type="match status" value="1"/>
</dbReference>
<dbReference type="FunFam" id="1.20.5.4820:FF:000002">
    <property type="entry name" value="Myosin heavy chain 10"/>
    <property type="match status" value="1"/>
</dbReference>
<dbReference type="GO" id="GO:0005516">
    <property type="term" value="F:calmodulin binding"/>
    <property type="evidence" value="ECO:0007669"/>
    <property type="project" value="UniProtKB-KW"/>
</dbReference>
<accession>A0A7R8X4B7</accession>
<reference evidence="13" key="1">
    <citation type="submission" date="2020-11" db="EMBL/GenBank/DDBJ databases">
        <authorList>
            <person name="Tran Van P."/>
        </authorList>
    </citation>
    <scope>NUCLEOTIDE SEQUENCE</scope>
</reference>
<dbReference type="GO" id="GO:0042802">
    <property type="term" value="F:identical protein binding"/>
    <property type="evidence" value="ECO:0007669"/>
    <property type="project" value="UniProtKB-ARBA"/>
</dbReference>
<dbReference type="EMBL" id="LR899563">
    <property type="protein sequence ID" value="CAD7240609.1"/>
    <property type="molecule type" value="Genomic_DNA"/>
</dbReference>
<dbReference type="GO" id="GO:0060972">
    <property type="term" value="P:left/right pattern formation"/>
    <property type="evidence" value="ECO:0007669"/>
    <property type="project" value="UniProtKB-ARBA"/>
</dbReference>
<evidence type="ECO:0000256" key="7">
    <source>
        <dbReference type="ARBA" id="ARBA00023175"/>
    </source>
</evidence>
<dbReference type="GO" id="GO:0045177">
    <property type="term" value="C:apical part of cell"/>
    <property type="evidence" value="ECO:0007669"/>
    <property type="project" value="UniProtKB-ARBA"/>
</dbReference>
<feature type="region of interest" description="Disordered" evidence="10">
    <location>
        <begin position="1710"/>
        <end position="1733"/>
    </location>
</feature>
<dbReference type="InterPro" id="IPR027417">
    <property type="entry name" value="P-loop_NTPase"/>
</dbReference>
<feature type="domain" description="Myosin motor" evidence="11">
    <location>
        <begin position="90"/>
        <end position="792"/>
    </location>
</feature>
<dbReference type="Pfam" id="PF00612">
    <property type="entry name" value="IQ"/>
    <property type="match status" value="1"/>
</dbReference>
<keyword evidence="14" id="KW-1185">Reference proteome</keyword>
<feature type="region of interest" description="Disordered" evidence="10">
    <location>
        <begin position="1343"/>
        <end position="1363"/>
    </location>
</feature>
<feature type="region of interest" description="Actin-binding" evidence="9">
    <location>
        <begin position="670"/>
        <end position="692"/>
    </location>
</feature>
<dbReference type="Pfam" id="PF00063">
    <property type="entry name" value="Myosin_head"/>
    <property type="match status" value="1"/>
</dbReference>
<dbReference type="Gene3D" id="3.30.70.1590">
    <property type="match status" value="1"/>
</dbReference>
<feature type="compositionally biased region" description="Basic and acidic residues" evidence="10">
    <location>
        <begin position="1893"/>
        <end position="1906"/>
    </location>
</feature>
<dbReference type="GO" id="GO:0030017">
    <property type="term" value="C:sarcomere"/>
    <property type="evidence" value="ECO:0007669"/>
    <property type="project" value="UniProtKB-ARBA"/>
</dbReference>
<dbReference type="Gene3D" id="4.10.270.10">
    <property type="entry name" value="Myosin, subunit A"/>
    <property type="match status" value="1"/>
</dbReference>
<keyword evidence="4" id="KW-0112">Calmodulin-binding</keyword>
<protein>
    <recommendedName>
        <fullName evidence="15">Myosin heavy chain, non-muscle</fullName>
    </recommendedName>
</protein>
<feature type="binding site" evidence="9">
    <location>
        <begin position="183"/>
        <end position="190"/>
    </location>
    <ligand>
        <name>ATP</name>
        <dbReference type="ChEBI" id="CHEBI:30616"/>
    </ligand>
</feature>
<dbReference type="FunFam" id="3.40.850.10:FF:000101">
    <property type="entry name" value="Slow myosin heavy chain 2"/>
    <property type="match status" value="1"/>
</dbReference>
<feature type="compositionally biased region" description="Basic and acidic residues" evidence="10">
    <location>
        <begin position="1869"/>
        <end position="1885"/>
    </location>
</feature>
<evidence type="ECO:0000256" key="8">
    <source>
        <dbReference type="ARBA" id="ARBA00023203"/>
    </source>
</evidence>
<dbReference type="FunFam" id="1.10.10.820:FF:000001">
    <property type="entry name" value="Myosin heavy chain"/>
    <property type="match status" value="1"/>
</dbReference>
<dbReference type="FunFam" id="1.20.5.340:FF:000007">
    <property type="entry name" value="Myosin heavy chain, non-muscle"/>
    <property type="match status" value="1"/>
</dbReference>
<dbReference type="InterPro" id="IPR004009">
    <property type="entry name" value="SH3_Myosin"/>
</dbReference>
<dbReference type="Pfam" id="PF01576">
    <property type="entry name" value="Myosin_tail_1"/>
    <property type="match status" value="1"/>
</dbReference>
<keyword evidence="3 9" id="KW-0067">ATP-binding</keyword>
<evidence type="ECO:0000256" key="9">
    <source>
        <dbReference type="PROSITE-ProRule" id="PRU00782"/>
    </source>
</evidence>
<dbReference type="GO" id="GO:0031033">
    <property type="term" value="P:myosin filament organization"/>
    <property type="evidence" value="ECO:0007669"/>
    <property type="project" value="UniProtKB-ARBA"/>
</dbReference>
<evidence type="ECO:0000313" key="13">
    <source>
        <dbReference type="EMBL" id="CAD7240609.1"/>
    </source>
</evidence>
<dbReference type="PROSITE" id="PS50096">
    <property type="entry name" value="IQ"/>
    <property type="match status" value="1"/>
</dbReference>
<dbReference type="FunFam" id="3.30.70.1590:FF:000001">
    <property type="entry name" value="Myosin heavy chain"/>
    <property type="match status" value="1"/>
</dbReference>
<dbReference type="PROSITE" id="PS51456">
    <property type="entry name" value="MYOSIN_MOTOR"/>
    <property type="match status" value="1"/>
</dbReference>
<dbReference type="GO" id="GO:0048731">
    <property type="term" value="P:system development"/>
    <property type="evidence" value="ECO:0007669"/>
    <property type="project" value="UniProtKB-ARBA"/>
</dbReference>
<evidence type="ECO:0000256" key="1">
    <source>
        <dbReference type="ARBA" id="ARBA00008314"/>
    </source>
</evidence>
<dbReference type="FunFam" id="1.20.120.720:FF:000001">
    <property type="entry name" value="Myosin heavy chain, muscle"/>
    <property type="match status" value="1"/>
</dbReference>
<dbReference type="EMBL" id="CAJPEV010000046">
    <property type="protein sequence ID" value="CAG0879514.1"/>
    <property type="molecule type" value="Genomic_DNA"/>
</dbReference>
<feature type="region of interest" description="Disordered" evidence="10">
    <location>
        <begin position="1584"/>
        <end position="1622"/>
    </location>
</feature>
<dbReference type="GO" id="GO:0000146">
    <property type="term" value="F:microfilament motor activity"/>
    <property type="evidence" value="ECO:0007669"/>
    <property type="project" value="TreeGrafter"/>
</dbReference>
<sequence length="2066" mass="239221">MAEDDPRLNHSNDPDLKFLVVDRNVFNDPAAQAEWTQKRLVWVPHEAHGFVAASIKGDRGDEVEVEVQDTGKRVMVAKDDIQKMNPPKFNKVEDMADLTCLNEASVLHNLKDRYYSGLIYTYSGLFCVVVNPYKRLPIYSEKIIELYKGKKRHEVPPHVFAITDTAYRSMLQDREDQSILCTGESGAGKTENTKKVIQYLAYVAASKPKPGTTTHSGELENQLLQANPILEAFGNAKTVKNDNSSRFGKFIRINFDASGYIAGANIETYLLEKSRAIRQAKDERTFHIFYQLLSGATPEQKKEFLLEAGGNYAFMTNGSLPVPGVDDAQEFLSTVKAMNIMGLFDDDLSCKSSHYHDPLVRAIFRVISSVLLFGNMQFRQERNSDQATLPDNTVAQKIAHLLGLSVTEMTKAFLKPRIKVGRDYVTKSQTSEQVEFAVEAIAKACYERMFRWLVIRINKSLDRTKRQGASFIGILDIAGFEIFDLNSFEQLCINYTNEKLQQLFNHTMFILEQEEYQREGIEWKFIDFGLDLQPTIDLIEKPMGILALLDEECWFPKATDKTFVEKLLSAHSVHPKFMKTDFRGIADFAIIHYAGKVDYSAAKWLMKNMDPLNEHVVSLLQASQESFIVQIWKDAEIVGMGNMAMADTQFGNRTRKGMFRTVSQLYKEQLAKLMMTLRNTNPNFVRCIIPNHEKRAGKIDAPLVLDQLRCNGVLEGIRICRQGFPNRIPFQEFRQRYELLTPNCIPKGFMDGKKACEKMIQNLELDPNLFRIGQSKIFFRAGVLAHLEEERDFKITDLIVNFQAFCRGMLARRNYQKRMQQLNAIRIIQRNCVAYLKLRNWQWWRLYTKVKPLLQVTKQEEVLTQKEDELRAVKDKLDHHQKVTLELEKKYEQMLNDKNILAEQLQAETELCAEAEEMRARLASRKQELEDILHDMEGRLEEEEERAVMLQTEKKKLQMHIQDLEEQLEEEEGARQKIQLEKVQVEARVKQYEEQLAITEDSNQKLIKEKKLLEERAQDLSQTLAEEEEKAKHLTKLKAKHEATIGDLEERLHKELHGRQEMERAKRKIETELNDLKEQLNERRVQVEEIQLQLAKREEELTQAMMRVDEEGAVRAHSQKQYRELESQLAELQEDLDAEKVARAKAEKQKRDLNEELEALKNELLDSLDTTAAQQELRSKREQELAAMKKALEDETALHEQALADFRHKHNQAFEEVNEQLDSLKKSKITLEKTKQNLEAENADMANEIKSLNSAKQELERRRKQLEQQVTELDNKLHDTDALRAELIDKTQKMTSELEILTAQLEEAETKASGSAKAVATLEAMLAEAQRSLEDETQEKLSISSKLRQAENEREALQEQLEEEEEAKRNLEKQITQLSVQLIEAKKRAEEEAENSAQLEDSKKKLVKDMEVLQRNLDELQATNDKLDKSRKKLQADMEDTQIELEAQRSKVQELEKKQRNFDKVLAEEKAVSERIANERDQAEREAREKETKVLSLNRELEDAMAKIEELERGRRALQNELDELVNSAGTADKNVHELEKAKRALEGSLDDLKGQIEELEGELQLAEDAKLRLEVNMQAQKQQFERDLQAREEQAEEKRRALQKQLRETEEELEDERKQRAAAVNARKKLENDYKDLEQQMELNSKMKEDALRQLKKFQAQIKDYQRDAEESRQAKEELLAQLKDIEKKIKSLEAENLQLQEDLASAERARRTAENERDELQEEINSNASKGSFLIDEKRRLETRIQTLEEELEEEQSNSEIQMDRCRKAQLQIEQLTTDLAAERSNTQKLESAKLLLERQNKELRAKLSEAETTQRTRMKVQLQALEAKIAQQEEQLETEAKERQTLSKSNRKLEKKLKELMMQLEDERRHGDQYKEQVEKAHGRVKSLKRQIEEHEEEVSREKAQRRKAQRELEDQLEVNESQQREITNLKSKLRLPPLWNRTAFAFVSDAPLSLCFLVLFPCSFLRDKRGGALQGSRLLATSKRGSIPPGGEDSISTNQDDSVDGEEEVSPKSSKVIVVTLHVVWFLKHDEQLHIPRLLFFLSNQNQASAWSAKSIATKEKM</sequence>
<dbReference type="InterPro" id="IPR008989">
    <property type="entry name" value="Myosin_S1_N"/>
</dbReference>
<evidence type="ECO:0000313" key="14">
    <source>
        <dbReference type="Proteomes" id="UP000677054"/>
    </source>
</evidence>
<dbReference type="InterPro" id="IPR001609">
    <property type="entry name" value="Myosin_head_motor_dom-like"/>
</dbReference>
<keyword evidence="8 9" id="KW-0009">Actin-binding</keyword>